<organism evidence="2 3">
    <name type="scientific">Podospora bellae-mahoneyi</name>
    <dbReference type="NCBI Taxonomy" id="2093777"/>
    <lineage>
        <taxon>Eukaryota</taxon>
        <taxon>Fungi</taxon>
        <taxon>Dikarya</taxon>
        <taxon>Ascomycota</taxon>
        <taxon>Pezizomycotina</taxon>
        <taxon>Sordariomycetes</taxon>
        <taxon>Sordariomycetidae</taxon>
        <taxon>Sordariales</taxon>
        <taxon>Podosporaceae</taxon>
        <taxon>Podospora</taxon>
    </lineage>
</organism>
<sequence>MGFIATEEQKQPWKNFAQTGGSNASYEKHQLYLQTSGGRPWNEWLKEYKGIVAAPRTPAPPPVSDD</sequence>
<gene>
    <name evidence="2" type="ORF">QC761_0094370</name>
</gene>
<accession>A0ABR0F9J3</accession>
<evidence type="ECO:0000313" key="3">
    <source>
        <dbReference type="Proteomes" id="UP001322138"/>
    </source>
</evidence>
<name>A0ABR0F9J3_9PEZI</name>
<feature type="region of interest" description="Disordered" evidence="1">
    <location>
        <begin position="1"/>
        <end position="21"/>
    </location>
</feature>
<evidence type="ECO:0000256" key="1">
    <source>
        <dbReference type="SAM" id="MobiDB-lite"/>
    </source>
</evidence>
<dbReference type="RefSeq" id="XP_062729649.1">
    <property type="nucleotide sequence ID" value="XM_062873002.1"/>
</dbReference>
<reference evidence="2 3" key="1">
    <citation type="journal article" date="2023" name="bioRxiv">
        <title>High-quality genome assemblies of four members of thePodospora anserinaspecies complex.</title>
        <authorList>
            <person name="Ament-Velasquez S.L."/>
            <person name="Vogan A.A."/>
            <person name="Wallerman O."/>
            <person name="Hartmann F."/>
            <person name="Gautier V."/>
            <person name="Silar P."/>
            <person name="Giraud T."/>
            <person name="Johannesson H."/>
        </authorList>
    </citation>
    <scope>NUCLEOTIDE SEQUENCE [LARGE SCALE GENOMIC DNA]</scope>
    <source>
        <strain evidence="2 3">CBS 112042</strain>
    </source>
</reference>
<proteinExistence type="predicted"/>
<evidence type="ECO:0000313" key="2">
    <source>
        <dbReference type="EMBL" id="KAK4640673.1"/>
    </source>
</evidence>
<dbReference type="EMBL" id="JAFFGZ010000008">
    <property type="protein sequence ID" value="KAK4640673.1"/>
    <property type="molecule type" value="Genomic_DNA"/>
</dbReference>
<keyword evidence="3" id="KW-1185">Reference proteome</keyword>
<dbReference type="GeneID" id="87892361"/>
<protein>
    <submittedName>
        <fullName evidence="2">Uncharacterized protein</fullName>
    </submittedName>
</protein>
<comment type="caution">
    <text evidence="2">The sequence shown here is derived from an EMBL/GenBank/DDBJ whole genome shotgun (WGS) entry which is preliminary data.</text>
</comment>
<dbReference type="Proteomes" id="UP001322138">
    <property type="component" value="Unassembled WGS sequence"/>
</dbReference>